<evidence type="ECO:0000313" key="3">
    <source>
        <dbReference type="Proteomes" id="UP000005713"/>
    </source>
</evidence>
<dbReference type="Proteomes" id="UP000005713">
    <property type="component" value="Unassembled WGS sequence"/>
</dbReference>
<dbReference type="RefSeq" id="WP_005857926.1">
    <property type="nucleotide sequence ID" value="NZ_AAYA01000004.1"/>
</dbReference>
<sequence length="140" mass="15162">MRLVYRIMHTWMATPFVWGQSDCCLGLADWHMLVKGGEDPAAALRGAYCDAVSCQQLCGWFTRPVEVIEDCLARVGGLPRVVAPEVGDVAVIVIPRKERPLPAGALWLGDCWGCKGPEGATTLSPTLVRPLACWGMDHAA</sequence>
<keyword evidence="3" id="KW-1185">Reference proteome</keyword>
<feature type="domain" description="DUF6950" evidence="1">
    <location>
        <begin position="7"/>
        <end position="126"/>
    </location>
</feature>
<accession>A3K208</accession>
<dbReference type="eggNOG" id="ENOG5032VH0">
    <property type="taxonomic scope" value="Bacteria"/>
</dbReference>
<dbReference type="EMBL" id="AAYA01000004">
    <property type="protein sequence ID" value="EBA08954.1"/>
    <property type="molecule type" value="Genomic_DNA"/>
</dbReference>
<gene>
    <name evidence="2" type="ORF">SSE37_04890</name>
</gene>
<dbReference type="OrthoDB" id="6586924at2"/>
<proteinExistence type="predicted"/>
<protein>
    <recommendedName>
        <fullName evidence="1">DUF6950 domain-containing protein</fullName>
    </recommendedName>
</protein>
<dbReference type="AlphaFoldDB" id="A3K208"/>
<reference evidence="2 3" key="1">
    <citation type="submission" date="2006-06" db="EMBL/GenBank/DDBJ databases">
        <authorList>
            <person name="Moran M.A."/>
            <person name="Ferriera S."/>
            <person name="Johnson J."/>
            <person name="Kravitz S."/>
            <person name="Beeson K."/>
            <person name="Sutton G."/>
            <person name="Rogers Y.-H."/>
            <person name="Friedman R."/>
            <person name="Frazier M."/>
            <person name="Venter J.C."/>
        </authorList>
    </citation>
    <scope>NUCLEOTIDE SEQUENCE [LARGE SCALE GENOMIC DNA]</scope>
    <source>
        <strain evidence="2 3">E-37</strain>
    </source>
</reference>
<evidence type="ECO:0000313" key="2">
    <source>
        <dbReference type="EMBL" id="EBA08954.1"/>
    </source>
</evidence>
<name>A3K208_SAGS3</name>
<dbReference type="Pfam" id="PF22262">
    <property type="entry name" value="DUF6950"/>
    <property type="match status" value="1"/>
</dbReference>
<comment type="caution">
    <text evidence="2">The sequence shown here is derived from an EMBL/GenBank/DDBJ whole genome shotgun (WGS) entry which is preliminary data.</text>
</comment>
<evidence type="ECO:0000259" key="1">
    <source>
        <dbReference type="Pfam" id="PF22262"/>
    </source>
</evidence>
<organism evidence="2 3">
    <name type="scientific">Sagittula stellata (strain ATCC 700073 / DSM 11524 / E-37)</name>
    <dbReference type="NCBI Taxonomy" id="388399"/>
    <lineage>
        <taxon>Bacteria</taxon>
        <taxon>Pseudomonadati</taxon>
        <taxon>Pseudomonadota</taxon>
        <taxon>Alphaproteobacteria</taxon>
        <taxon>Rhodobacterales</taxon>
        <taxon>Roseobacteraceae</taxon>
        <taxon>Sagittula</taxon>
    </lineage>
</organism>
<dbReference type="InterPro" id="IPR053802">
    <property type="entry name" value="DUF6950"/>
</dbReference>